<dbReference type="PANTHER" id="PTHR28037">
    <property type="entry name" value="ALCOHOL O-ACETYLTRANSFERASE 1-RELATED"/>
    <property type="match status" value="1"/>
</dbReference>
<dbReference type="Pfam" id="PF07247">
    <property type="entry name" value="AATase"/>
    <property type="match status" value="1"/>
</dbReference>
<name>A0AAD7FK62_9AGAR</name>
<organism evidence="1 2">
    <name type="scientific">Roridomyces roridus</name>
    <dbReference type="NCBI Taxonomy" id="1738132"/>
    <lineage>
        <taxon>Eukaryota</taxon>
        <taxon>Fungi</taxon>
        <taxon>Dikarya</taxon>
        <taxon>Basidiomycota</taxon>
        <taxon>Agaricomycotina</taxon>
        <taxon>Agaricomycetes</taxon>
        <taxon>Agaricomycetidae</taxon>
        <taxon>Agaricales</taxon>
        <taxon>Marasmiineae</taxon>
        <taxon>Mycenaceae</taxon>
        <taxon>Roridomyces</taxon>
    </lineage>
</organism>
<dbReference type="GO" id="GO:0008080">
    <property type="term" value="F:N-acetyltransferase activity"/>
    <property type="evidence" value="ECO:0007669"/>
    <property type="project" value="TreeGrafter"/>
</dbReference>
<protein>
    <submittedName>
        <fullName evidence="1">Alcohol acetyltransferase</fullName>
    </submittedName>
</protein>
<sequence length="438" mass="47749">MSSQRLRPLDGMEKYHAARCFQGMDTCIALSARYTTRGDTPLTKEILFPALKNVIEAHAPLGVRFDGDVAFFRLPRIDLSRVVEFSNKDVQTAMEEQLSRVFDPSQEDMPLWRVEVLPGNLVLLAMNHVIGDGLSAVTFHRSLLRALHKTSDHDFSPSSVVDVPDTPFPPSVFDVINTRPSWSASFKMLCFGLLPGPLNQAYWSWTGKAFPASVTSTKTHFRLITIPSSTTEKLHSACRSHGASITGLLYELIVVTLSRLIAGSGFTTAFINVPVSLRPFIDTSVARTDDLCNYVASVQDFAPLHAAFSWDGAAATTASIAQRKAYAAGNLGFLSWMGDSKAFNRASLGKKRMISVTLSNIGRVNHDDAPSDSDKWKMGDLVWGQGDSVIGPAMGVNVIGDPEGGLVISVTWGLKSVDAEFGEEFTTSLRDGLLKMVT</sequence>
<dbReference type="AlphaFoldDB" id="A0AAD7FK62"/>
<dbReference type="InterPro" id="IPR052058">
    <property type="entry name" value="Alcohol_O-acetyltransferase"/>
</dbReference>
<evidence type="ECO:0000313" key="2">
    <source>
        <dbReference type="Proteomes" id="UP001221142"/>
    </source>
</evidence>
<dbReference type="EMBL" id="JARKIF010000013">
    <property type="protein sequence ID" value="KAJ7624775.1"/>
    <property type="molecule type" value="Genomic_DNA"/>
</dbReference>
<dbReference type="Gene3D" id="3.30.559.30">
    <property type="entry name" value="Nonribosomal peptide synthetase, condensation domain"/>
    <property type="match status" value="1"/>
</dbReference>
<dbReference type="InterPro" id="IPR023213">
    <property type="entry name" value="CAT-like_dom_sf"/>
</dbReference>
<gene>
    <name evidence="1" type="ORF">FB45DRAFT_836808</name>
</gene>
<reference evidence="1" key="1">
    <citation type="submission" date="2023-03" db="EMBL/GenBank/DDBJ databases">
        <title>Massive genome expansion in bonnet fungi (Mycena s.s.) driven by repeated elements and novel gene families across ecological guilds.</title>
        <authorList>
            <consortium name="Lawrence Berkeley National Laboratory"/>
            <person name="Harder C.B."/>
            <person name="Miyauchi S."/>
            <person name="Viragh M."/>
            <person name="Kuo A."/>
            <person name="Thoen E."/>
            <person name="Andreopoulos B."/>
            <person name="Lu D."/>
            <person name="Skrede I."/>
            <person name="Drula E."/>
            <person name="Henrissat B."/>
            <person name="Morin E."/>
            <person name="Kohler A."/>
            <person name="Barry K."/>
            <person name="LaButti K."/>
            <person name="Morin E."/>
            <person name="Salamov A."/>
            <person name="Lipzen A."/>
            <person name="Mereny Z."/>
            <person name="Hegedus B."/>
            <person name="Baldrian P."/>
            <person name="Stursova M."/>
            <person name="Weitz H."/>
            <person name="Taylor A."/>
            <person name="Grigoriev I.V."/>
            <person name="Nagy L.G."/>
            <person name="Martin F."/>
            <person name="Kauserud H."/>
        </authorList>
    </citation>
    <scope>NUCLEOTIDE SEQUENCE</scope>
    <source>
        <strain evidence="1">9284</strain>
    </source>
</reference>
<comment type="caution">
    <text evidence="1">The sequence shown here is derived from an EMBL/GenBank/DDBJ whole genome shotgun (WGS) entry which is preliminary data.</text>
</comment>
<evidence type="ECO:0000313" key="1">
    <source>
        <dbReference type="EMBL" id="KAJ7624775.1"/>
    </source>
</evidence>
<keyword evidence="2" id="KW-1185">Reference proteome</keyword>
<accession>A0AAD7FK62</accession>
<dbReference type="Gene3D" id="3.30.559.10">
    <property type="entry name" value="Chloramphenicol acetyltransferase-like domain"/>
    <property type="match status" value="1"/>
</dbReference>
<dbReference type="PANTHER" id="PTHR28037:SF1">
    <property type="entry name" value="ALCOHOL O-ACETYLTRANSFERASE 1-RELATED"/>
    <property type="match status" value="1"/>
</dbReference>
<dbReference type="SUPFAM" id="SSF52777">
    <property type="entry name" value="CoA-dependent acyltransferases"/>
    <property type="match status" value="2"/>
</dbReference>
<proteinExistence type="predicted"/>
<dbReference type="InterPro" id="IPR010828">
    <property type="entry name" value="Atf2/Sli1-like"/>
</dbReference>
<dbReference type="Proteomes" id="UP001221142">
    <property type="component" value="Unassembled WGS sequence"/>
</dbReference>